<dbReference type="InterPro" id="IPR007492">
    <property type="entry name" value="LytTR_DNA-bd_dom"/>
</dbReference>
<protein>
    <submittedName>
        <fullName evidence="4">LytTR family DNA-binding domain-containing protein</fullName>
    </submittedName>
</protein>
<dbReference type="Proteomes" id="UP001500298">
    <property type="component" value="Unassembled WGS sequence"/>
</dbReference>
<evidence type="ECO:0000259" key="2">
    <source>
        <dbReference type="PROSITE" id="PS50110"/>
    </source>
</evidence>
<evidence type="ECO:0000313" key="4">
    <source>
        <dbReference type="EMBL" id="GAA4831710.1"/>
    </source>
</evidence>
<keyword evidence="5" id="KW-1185">Reference proteome</keyword>
<feature type="modified residue" description="4-aspartylphosphate" evidence="1">
    <location>
        <position position="53"/>
    </location>
</feature>
<dbReference type="SMART" id="SM00448">
    <property type="entry name" value="REC"/>
    <property type="match status" value="1"/>
</dbReference>
<dbReference type="PANTHER" id="PTHR37299">
    <property type="entry name" value="TRANSCRIPTIONAL REGULATOR-RELATED"/>
    <property type="match status" value="1"/>
</dbReference>
<evidence type="ECO:0000256" key="1">
    <source>
        <dbReference type="PROSITE-ProRule" id="PRU00169"/>
    </source>
</evidence>
<dbReference type="PROSITE" id="PS50930">
    <property type="entry name" value="HTH_LYTTR"/>
    <property type="match status" value="1"/>
</dbReference>
<keyword evidence="1" id="KW-0597">Phosphoprotein</keyword>
<dbReference type="InterPro" id="IPR001789">
    <property type="entry name" value="Sig_transdc_resp-reg_receiver"/>
</dbReference>
<dbReference type="PROSITE" id="PS50110">
    <property type="entry name" value="RESPONSE_REGULATORY"/>
    <property type="match status" value="1"/>
</dbReference>
<proteinExistence type="predicted"/>
<sequence>MNCIIVDDEEVSRMIIKDFVQRTPSLQLIAECENAIEAFNILKEQSIDVVFLDIEMPGMSGIELVQSLDSLPQIVLITGRKDFGAEAFEYSLTDYLIKPISYPRFLKAVKKAEDNLKQDILDTQGSEETIYIKSDNKIVRILLTDIYFVEALSDYVILNMESKKYVIHSTMKGLMEKLPQNTFSRVHRSYIVNLSKIDSIEDMMIIMPQKEIPIGNSYKSKFLSKLNIL</sequence>
<comment type="caution">
    <text evidence="4">The sequence shown here is derived from an EMBL/GenBank/DDBJ whole genome shotgun (WGS) entry which is preliminary data.</text>
</comment>
<reference evidence="5" key="1">
    <citation type="journal article" date="2019" name="Int. J. Syst. Evol. Microbiol.">
        <title>The Global Catalogue of Microorganisms (GCM) 10K type strain sequencing project: providing services to taxonomists for standard genome sequencing and annotation.</title>
        <authorList>
            <consortium name="The Broad Institute Genomics Platform"/>
            <consortium name="The Broad Institute Genome Sequencing Center for Infectious Disease"/>
            <person name="Wu L."/>
            <person name="Ma J."/>
        </authorList>
    </citation>
    <scope>NUCLEOTIDE SEQUENCE [LARGE SCALE GENOMIC DNA]</scope>
    <source>
        <strain evidence="5">JCM 18326</strain>
    </source>
</reference>
<gene>
    <name evidence="4" type="ORF">GCM10023331_16220</name>
</gene>
<dbReference type="SMART" id="SM00850">
    <property type="entry name" value="LytTR"/>
    <property type="match status" value="1"/>
</dbReference>
<accession>A0ABP9DD88</accession>
<dbReference type="Gene3D" id="3.40.50.2300">
    <property type="match status" value="1"/>
</dbReference>
<feature type="domain" description="Response regulatory" evidence="2">
    <location>
        <begin position="2"/>
        <end position="113"/>
    </location>
</feature>
<dbReference type="InterPro" id="IPR046947">
    <property type="entry name" value="LytR-like"/>
</dbReference>
<evidence type="ECO:0000259" key="3">
    <source>
        <dbReference type="PROSITE" id="PS50930"/>
    </source>
</evidence>
<dbReference type="EMBL" id="BAABJX010000024">
    <property type="protein sequence ID" value="GAA4831710.1"/>
    <property type="molecule type" value="Genomic_DNA"/>
</dbReference>
<dbReference type="RefSeq" id="WP_345370805.1">
    <property type="nucleotide sequence ID" value="NZ_BAABJX010000024.1"/>
</dbReference>
<feature type="domain" description="HTH LytTR-type" evidence="3">
    <location>
        <begin position="130"/>
        <end position="201"/>
    </location>
</feature>
<organism evidence="4 5">
    <name type="scientific">Algivirga pacifica</name>
    <dbReference type="NCBI Taxonomy" id="1162670"/>
    <lineage>
        <taxon>Bacteria</taxon>
        <taxon>Pseudomonadati</taxon>
        <taxon>Bacteroidota</taxon>
        <taxon>Cytophagia</taxon>
        <taxon>Cytophagales</taxon>
        <taxon>Flammeovirgaceae</taxon>
        <taxon>Algivirga</taxon>
    </lineage>
</organism>
<dbReference type="PANTHER" id="PTHR37299:SF1">
    <property type="entry name" value="STAGE 0 SPORULATION PROTEIN A HOMOLOG"/>
    <property type="match status" value="1"/>
</dbReference>
<dbReference type="Gene3D" id="2.40.50.1020">
    <property type="entry name" value="LytTr DNA-binding domain"/>
    <property type="match status" value="1"/>
</dbReference>
<name>A0ABP9DD88_9BACT</name>
<dbReference type="InterPro" id="IPR011006">
    <property type="entry name" value="CheY-like_superfamily"/>
</dbReference>
<dbReference type="GO" id="GO:0003677">
    <property type="term" value="F:DNA binding"/>
    <property type="evidence" value="ECO:0007669"/>
    <property type="project" value="UniProtKB-KW"/>
</dbReference>
<keyword evidence="4" id="KW-0238">DNA-binding</keyword>
<dbReference type="Pfam" id="PF04397">
    <property type="entry name" value="LytTR"/>
    <property type="match status" value="1"/>
</dbReference>
<dbReference type="SUPFAM" id="SSF52172">
    <property type="entry name" value="CheY-like"/>
    <property type="match status" value="1"/>
</dbReference>
<dbReference type="Pfam" id="PF00072">
    <property type="entry name" value="Response_reg"/>
    <property type="match status" value="1"/>
</dbReference>
<evidence type="ECO:0000313" key="5">
    <source>
        <dbReference type="Proteomes" id="UP001500298"/>
    </source>
</evidence>